<accession>A0A832WKM4</accession>
<evidence type="ECO:0000256" key="5">
    <source>
        <dbReference type="SAM" id="Phobius"/>
    </source>
</evidence>
<gene>
    <name evidence="7" type="ORF">HA335_01000</name>
</gene>
<evidence type="ECO:0000313" key="8">
    <source>
        <dbReference type="Proteomes" id="UP000645676"/>
    </source>
</evidence>
<reference evidence="7" key="1">
    <citation type="journal article" date="2020" name="bioRxiv">
        <title>A rank-normalized archaeal taxonomy based on genome phylogeny resolves widespread incomplete and uneven classifications.</title>
        <authorList>
            <person name="Rinke C."/>
            <person name="Chuvochina M."/>
            <person name="Mussig A.J."/>
            <person name="Chaumeil P.-A."/>
            <person name="Waite D.W."/>
            <person name="Whitman W.B."/>
            <person name="Parks D.H."/>
            <person name="Hugenholtz P."/>
        </authorList>
    </citation>
    <scope>NUCLEOTIDE SEQUENCE</scope>
    <source>
        <strain evidence="7">UBA8849</strain>
    </source>
</reference>
<evidence type="ECO:0000256" key="3">
    <source>
        <dbReference type="ARBA" id="ARBA00022989"/>
    </source>
</evidence>
<dbReference type="InterPro" id="IPR007829">
    <property type="entry name" value="TM2"/>
</dbReference>
<evidence type="ECO:0000256" key="1">
    <source>
        <dbReference type="ARBA" id="ARBA00004141"/>
    </source>
</evidence>
<comment type="caution">
    <text evidence="7">The sequence shown here is derived from an EMBL/GenBank/DDBJ whole genome shotgun (WGS) entry which is preliminary data.</text>
</comment>
<dbReference type="AlphaFoldDB" id="A0A832WKM4"/>
<evidence type="ECO:0000259" key="6">
    <source>
        <dbReference type="Pfam" id="PF05154"/>
    </source>
</evidence>
<keyword evidence="3 5" id="KW-1133">Transmembrane helix</keyword>
<sequence length="96" mass="11149">MNEIELMQIKDFVKDMDKNQRIVYYEQKKKSVGIAVLLSFIIPGAGQMYLGRVGKGIILLLTCWLIIPWIYSIYDAYKSAKDYNAQLYSIIFSKDD</sequence>
<keyword evidence="2 5" id="KW-0812">Transmembrane</keyword>
<organism evidence="7 8">
    <name type="scientific">Methanocaldococcus jannaschii</name>
    <dbReference type="NCBI Taxonomy" id="2190"/>
    <lineage>
        <taxon>Archaea</taxon>
        <taxon>Methanobacteriati</taxon>
        <taxon>Methanobacteriota</taxon>
        <taxon>Methanomada group</taxon>
        <taxon>Methanococci</taxon>
        <taxon>Methanococcales</taxon>
        <taxon>Methanocaldococcaceae</taxon>
        <taxon>Methanocaldococcus</taxon>
    </lineage>
</organism>
<feature type="transmembrane region" description="Helical" evidence="5">
    <location>
        <begin position="56"/>
        <end position="74"/>
    </location>
</feature>
<name>A0A832WKM4_9EURY</name>
<evidence type="ECO:0000256" key="2">
    <source>
        <dbReference type="ARBA" id="ARBA00022692"/>
    </source>
</evidence>
<dbReference type="RefSeq" id="WP_064496854.1">
    <property type="nucleotide sequence ID" value="NC_000909.1"/>
</dbReference>
<comment type="subcellular location">
    <subcellularLocation>
        <location evidence="1">Membrane</location>
        <topology evidence="1">Multi-pass membrane protein</topology>
    </subcellularLocation>
</comment>
<proteinExistence type="predicted"/>
<dbReference type="GO" id="GO:0016020">
    <property type="term" value="C:membrane"/>
    <property type="evidence" value="ECO:0007669"/>
    <property type="project" value="UniProtKB-SubCell"/>
</dbReference>
<dbReference type="EMBL" id="DUJR01000005">
    <property type="protein sequence ID" value="HII59151.1"/>
    <property type="molecule type" value="Genomic_DNA"/>
</dbReference>
<evidence type="ECO:0000313" key="7">
    <source>
        <dbReference type="EMBL" id="HII59151.1"/>
    </source>
</evidence>
<feature type="transmembrane region" description="Helical" evidence="5">
    <location>
        <begin position="31"/>
        <end position="50"/>
    </location>
</feature>
<dbReference type="Proteomes" id="UP000645676">
    <property type="component" value="Unassembled WGS sequence"/>
</dbReference>
<evidence type="ECO:0000256" key="4">
    <source>
        <dbReference type="ARBA" id="ARBA00023136"/>
    </source>
</evidence>
<protein>
    <submittedName>
        <fullName evidence="7">TM2 domain-containing protein</fullName>
    </submittedName>
</protein>
<feature type="domain" description="TM2" evidence="6">
    <location>
        <begin position="29"/>
        <end position="76"/>
    </location>
</feature>
<keyword evidence="4 5" id="KW-0472">Membrane</keyword>
<dbReference type="Pfam" id="PF05154">
    <property type="entry name" value="TM2"/>
    <property type="match status" value="1"/>
</dbReference>